<gene>
    <name evidence="2" type="ORF">GJV26_00280</name>
</gene>
<keyword evidence="1" id="KW-0472">Membrane</keyword>
<dbReference type="EMBL" id="WNWM01000002">
    <property type="protein sequence ID" value="MUI10934.1"/>
    <property type="molecule type" value="Genomic_DNA"/>
</dbReference>
<dbReference type="RefSeq" id="WP_155706628.1">
    <property type="nucleotide sequence ID" value="NZ_BMWU01000026.1"/>
</dbReference>
<comment type="caution">
    <text evidence="2">The sequence shown here is derived from an EMBL/GenBank/DDBJ whole genome shotgun (WGS) entry which is preliminary data.</text>
</comment>
<evidence type="ECO:0000313" key="2">
    <source>
        <dbReference type="EMBL" id="MUI10934.1"/>
    </source>
</evidence>
<keyword evidence="1" id="KW-0812">Transmembrane</keyword>
<feature type="transmembrane region" description="Helical" evidence="1">
    <location>
        <begin position="36"/>
        <end position="56"/>
    </location>
</feature>
<evidence type="ECO:0000256" key="1">
    <source>
        <dbReference type="SAM" id="Phobius"/>
    </source>
</evidence>
<evidence type="ECO:0000313" key="3">
    <source>
        <dbReference type="Proteomes" id="UP000431684"/>
    </source>
</evidence>
<reference evidence="2 3" key="1">
    <citation type="submission" date="2019-11" db="EMBL/GenBank/DDBJ databases">
        <title>Draft Genome Sequences of Six Type Strains of the Genus Massilia.</title>
        <authorList>
            <person name="Miess H."/>
            <person name="Frediansyah A."/>
            <person name="Goeker M."/>
            <person name="Gross H."/>
        </authorList>
    </citation>
    <scope>NUCLEOTIDE SEQUENCE [LARGE SCALE GENOMIC DNA]</scope>
    <source>
        <strain evidence="2 3">DSM 17513</strain>
    </source>
</reference>
<proteinExistence type="predicted"/>
<dbReference type="OrthoDB" id="8781800at2"/>
<dbReference type="AlphaFoldDB" id="A0A6I3X232"/>
<organism evidence="2 3">
    <name type="scientific">Pseudoduganella dura</name>
    <dbReference type="NCBI Taxonomy" id="321982"/>
    <lineage>
        <taxon>Bacteria</taxon>
        <taxon>Pseudomonadati</taxon>
        <taxon>Pseudomonadota</taxon>
        <taxon>Betaproteobacteria</taxon>
        <taxon>Burkholderiales</taxon>
        <taxon>Oxalobacteraceae</taxon>
        <taxon>Telluria group</taxon>
        <taxon>Pseudoduganella</taxon>
    </lineage>
</organism>
<dbReference type="Proteomes" id="UP000431684">
    <property type="component" value="Unassembled WGS sequence"/>
</dbReference>
<keyword evidence="3" id="KW-1185">Reference proteome</keyword>
<sequence>MRIEVVVFAGVLYALLTMWASILVIVDELSSPLQKIAQLALVWGIPVLGSLIVFGLHRKPEKPSGKYRQDLDAGDDFAMSGAGVRRTQEALDGD</sequence>
<accession>A0A6I3X232</accession>
<protein>
    <submittedName>
        <fullName evidence="2">Uncharacterized protein</fullName>
    </submittedName>
</protein>
<name>A0A6I3X232_9BURK</name>
<keyword evidence="1" id="KW-1133">Transmembrane helix</keyword>